<sequence>MADKEDIRSILLRLEEQSPTGFAIAFHVKFTTPEFLLQTYPKEWIDLYSERGYVMVDPTVSWGFNNEGTKRWSELADDDSVGIFKECQKFNMNYGVSVALEQGGSRSLASFTRHDRDFAEAECQELSELLEKLHNMTLSDGSMSAEQRQNLHDLSVQMTHPDWRKS</sequence>
<dbReference type="AlphaFoldDB" id="A0A2V1P772"/>
<keyword evidence="1" id="KW-0805">Transcription regulation</keyword>
<feature type="domain" description="Transcription factor LuxR-like autoinducer-binding" evidence="4">
    <location>
        <begin position="32"/>
        <end position="128"/>
    </location>
</feature>
<evidence type="ECO:0000256" key="3">
    <source>
        <dbReference type="ARBA" id="ARBA00023163"/>
    </source>
</evidence>
<comment type="caution">
    <text evidence="5">The sequence shown here is derived from an EMBL/GenBank/DDBJ whole genome shotgun (WGS) entry which is preliminary data.</text>
</comment>
<evidence type="ECO:0000313" key="5">
    <source>
        <dbReference type="EMBL" id="PWG18305.1"/>
    </source>
</evidence>
<dbReference type="OrthoDB" id="7826109at2"/>
<dbReference type="EMBL" id="QETF01000002">
    <property type="protein sequence ID" value="PWG18305.1"/>
    <property type="molecule type" value="Genomic_DNA"/>
</dbReference>
<protein>
    <submittedName>
        <fullName evidence="5">Transcriptional regulator</fullName>
    </submittedName>
</protein>
<proteinExistence type="predicted"/>
<evidence type="ECO:0000259" key="4">
    <source>
        <dbReference type="Pfam" id="PF03472"/>
    </source>
</evidence>
<dbReference type="Gene3D" id="3.30.450.80">
    <property type="entry name" value="Transcription factor LuxR-like, autoinducer-binding domain"/>
    <property type="match status" value="1"/>
</dbReference>
<evidence type="ECO:0000256" key="1">
    <source>
        <dbReference type="ARBA" id="ARBA00023015"/>
    </source>
</evidence>
<dbReference type="InterPro" id="IPR005143">
    <property type="entry name" value="TF_LuxR_autoind-bd_dom"/>
</dbReference>
<accession>A0A2V1P772</accession>
<gene>
    <name evidence="5" type="ORF">DFK10_03405</name>
</gene>
<reference evidence="6" key="1">
    <citation type="submission" date="2018-05" db="EMBL/GenBank/DDBJ databases">
        <authorList>
            <person name="Du Z."/>
            <person name="Wang X."/>
        </authorList>
    </citation>
    <scope>NUCLEOTIDE SEQUENCE [LARGE SCALE GENOMIC DNA]</scope>
    <source>
        <strain evidence="6">WDS4C29</strain>
    </source>
</reference>
<dbReference type="RefSeq" id="WP_109386569.1">
    <property type="nucleotide sequence ID" value="NZ_QETF01000002.1"/>
</dbReference>
<dbReference type="InterPro" id="IPR036693">
    <property type="entry name" value="TF_LuxR_autoind-bd_dom_sf"/>
</dbReference>
<dbReference type="Pfam" id="PF03472">
    <property type="entry name" value="Autoind_bind"/>
    <property type="match status" value="1"/>
</dbReference>
<evidence type="ECO:0000256" key="2">
    <source>
        <dbReference type="ARBA" id="ARBA00023125"/>
    </source>
</evidence>
<keyword evidence="3" id="KW-0804">Transcription</keyword>
<dbReference type="SUPFAM" id="SSF75516">
    <property type="entry name" value="Pheromone-binding domain of LuxR-like quorum-sensing transcription factors"/>
    <property type="match status" value="1"/>
</dbReference>
<organism evidence="5 6">
    <name type="scientific">Salibaculum griseiflavum</name>
    <dbReference type="NCBI Taxonomy" id="1914409"/>
    <lineage>
        <taxon>Bacteria</taxon>
        <taxon>Pseudomonadati</taxon>
        <taxon>Pseudomonadota</taxon>
        <taxon>Alphaproteobacteria</taxon>
        <taxon>Rhodobacterales</taxon>
        <taxon>Roseobacteraceae</taxon>
        <taxon>Salibaculum</taxon>
    </lineage>
</organism>
<name>A0A2V1P772_9RHOB</name>
<dbReference type="Proteomes" id="UP000245293">
    <property type="component" value="Unassembled WGS sequence"/>
</dbReference>
<keyword evidence="2" id="KW-0238">DNA-binding</keyword>
<evidence type="ECO:0000313" key="6">
    <source>
        <dbReference type="Proteomes" id="UP000245293"/>
    </source>
</evidence>
<dbReference type="GO" id="GO:0003677">
    <property type="term" value="F:DNA binding"/>
    <property type="evidence" value="ECO:0007669"/>
    <property type="project" value="UniProtKB-KW"/>
</dbReference>
<keyword evidence="6" id="KW-1185">Reference proteome</keyword>